<sequence length="140" mass="15134">MTDENDEHWRDEVPDVERIGDSDRISDRDWTELVDRLGEAETSAADLPVNEVRERLEEAERWEPGPAAPVGWRTASPTLVLSAVAALAAVVGLLVGVLFLRPLPGWYLPVVIALGLAGAVGLFFHLPTQRGLDDGDGAAV</sequence>
<accession>A0A366IJ34</accession>
<evidence type="ECO:0000256" key="1">
    <source>
        <dbReference type="SAM" id="Phobius"/>
    </source>
</evidence>
<keyword evidence="1" id="KW-0472">Membrane</keyword>
<dbReference type="Proteomes" id="UP000253509">
    <property type="component" value="Unassembled WGS sequence"/>
</dbReference>
<evidence type="ECO:0000313" key="2">
    <source>
        <dbReference type="EMBL" id="RBP71617.1"/>
    </source>
</evidence>
<proteinExistence type="predicted"/>
<evidence type="ECO:0000313" key="3">
    <source>
        <dbReference type="Proteomes" id="UP000253509"/>
    </source>
</evidence>
<keyword evidence="1" id="KW-1133">Transmembrane helix</keyword>
<feature type="transmembrane region" description="Helical" evidence="1">
    <location>
        <begin position="106"/>
        <end position="126"/>
    </location>
</feature>
<gene>
    <name evidence="2" type="ORF">DFO65_105222</name>
</gene>
<keyword evidence="3" id="KW-1185">Reference proteome</keyword>
<dbReference type="RefSeq" id="WP_113904116.1">
    <property type="nucleotide sequence ID" value="NZ_QNSB01000005.1"/>
</dbReference>
<comment type="caution">
    <text evidence="2">The sequence shown here is derived from an EMBL/GenBank/DDBJ whole genome shotgun (WGS) entry which is preliminary data.</text>
</comment>
<keyword evidence="1" id="KW-0812">Transmembrane</keyword>
<feature type="transmembrane region" description="Helical" evidence="1">
    <location>
        <begin position="79"/>
        <end position="100"/>
    </location>
</feature>
<reference evidence="2 3" key="1">
    <citation type="submission" date="2018-06" db="EMBL/GenBank/DDBJ databases">
        <title>Freshwater and sediment microbial communities from various areas in North America, analyzing microbe dynamics in response to fracking.</title>
        <authorList>
            <person name="Lamendella R."/>
        </authorList>
    </citation>
    <scope>NUCLEOTIDE SEQUENCE [LARGE SCALE GENOMIC DNA]</scope>
    <source>
        <strain evidence="2 3">3b_TX</strain>
    </source>
</reference>
<organism evidence="2 3">
    <name type="scientific">Brevibacterium celere</name>
    <dbReference type="NCBI Taxonomy" id="225845"/>
    <lineage>
        <taxon>Bacteria</taxon>
        <taxon>Bacillati</taxon>
        <taxon>Actinomycetota</taxon>
        <taxon>Actinomycetes</taxon>
        <taxon>Micrococcales</taxon>
        <taxon>Brevibacteriaceae</taxon>
        <taxon>Brevibacterium</taxon>
    </lineage>
</organism>
<protein>
    <submittedName>
        <fullName evidence="2">Uncharacterized protein</fullName>
    </submittedName>
</protein>
<name>A0A366IJ34_9MICO</name>
<dbReference type="EMBL" id="QNSB01000005">
    <property type="protein sequence ID" value="RBP71617.1"/>
    <property type="molecule type" value="Genomic_DNA"/>
</dbReference>
<dbReference type="AlphaFoldDB" id="A0A366IJ34"/>